<name>A0A382SDY1_9ZZZZ</name>
<organism evidence="1">
    <name type="scientific">marine metagenome</name>
    <dbReference type="NCBI Taxonomy" id="408172"/>
    <lineage>
        <taxon>unclassified sequences</taxon>
        <taxon>metagenomes</taxon>
        <taxon>ecological metagenomes</taxon>
    </lineage>
</organism>
<reference evidence="1" key="1">
    <citation type="submission" date="2018-05" db="EMBL/GenBank/DDBJ databases">
        <authorList>
            <person name="Lanie J.A."/>
            <person name="Ng W.-L."/>
            <person name="Kazmierczak K.M."/>
            <person name="Andrzejewski T.M."/>
            <person name="Davidsen T.M."/>
            <person name="Wayne K.J."/>
            <person name="Tettelin H."/>
            <person name="Glass J.I."/>
            <person name="Rusch D."/>
            <person name="Podicherti R."/>
            <person name="Tsui H.-C.T."/>
            <person name="Winkler M.E."/>
        </authorList>
    </citation>
    <scope>NUCLEOTIDE SEQUENCE</scope>
</reference>
<dbReference type="EMBL" id="UINC01127767">
    <property type="protein sequence ID" value="SVD07111.1"/>
    <property type="molecule type" value="Genomic_DNA"/>
</dbReference>
<sequence length="42" mass="4873">MDLEIPWSELSLLVPVPSFSDFCDTNFQDPEVPWYPDPYAPD</sequence>
<proteinExistence type="predicted"/>
<dbReference type="AlphaFoldDB" id="A0A382SDY1"/>
<evidence type="ECO:0000313" key="1">
    <source>
        <dbReference type="EMBL" id="SVD07111.1"/>
    </source>
</evidence>
<accession>A0A382SDY1</accession>
<gene>
    <name evidence="1" type="ORF">METZ01_LOCUS359965</name>
</gene>
<protein>
    <submittedName>
        <fullName evidence="1">Uncharacterized protein</fullName>
    </submittedName>
</protein>
<feature type="non-terminal residue" evidence="1">
    <location>
        <position position="42"/>
    </location>
</feature>